<organism evidence="14 15">
    <name type="scientific">Pedobacter xixiisoli</name>
    <dbReference type="NCBI Taxonomy" id="1476464"/>
    <lineage>
        <taxon>Bacteria</taxon>
        <taxon>Pseudomonadati</taxon>
        <taxon>Bacteroidota</taxon>
        <taxon>Sphingobacteriia</taxon>
        <taxon>Sphingobacteriales</taxon>
        <taxon>Sphingobacteriaceae</taxon>
        <taxon>Pedobacter</taxon>
    </lineage>
</organism>
<proteinExistence type="predicted"/>
<dbReference type="Gene3D" id="6.10.340.10">
    <property type="match status" value="1"/>
</dbReference>
<dbReference type="InterPro" id="IPR005467">
    <property type="entry name" value="His_kinase_dom"/>
</dbReference>
<dbReference type="Pfam" id="PF00672">
    <property type="entry name" value="HAMP"/>
    <property type="match status" value="1"/>
</dbReference>
<dbReference type="SUPFAM" id="SSF47384">
    <property type="entry name" value="Homodimeric domain of signal transducing histidine kinase"/>
    <property type="match status" value="1"/>
</dbReference>
<dbReference type="GO" id="GO:0000155">
    <property type="term" value="F:phosphorelay sensor kinase activity"/>
    <property type="evidence" value="ECO:0007669"/>
    <property type="project" value="InterPro"/>
</dbReference>
<dbReference type="CDD" id="cd06225">
    <property type="entry name" value="HAMP"/>
    <property type="match status" value="1"/>
</dbReference>
<evidence type="ECO:0000256" key="11">
    <source>
        <dbReference type="SAM" id="Phobius"/>
    </source>
</evidence>
<keyword evidence="9" id="KW-0902">Two-component regulatory system</keyword>
<dbReference type="EMBL" id="OCMT01000002">
    <property type="protein sequence ID" value="SOD14356.1"/>
    <property type="molecule type" value="Genomic_DNA"/>
</dbReference>
<dbReference type="InterPro" id="IPR050428">
    <property type="entry name" value="TCS_sensor_his_kinase"/>
</dbReference>
<keyword evidence="4" id="KW-0597">Phosphoprotein</keyword>
<dbReference type="CDD" id="cd00082">
    <property type="entry name" value="HisKA"/>
    <property type="match status" value="1"/>
</dbReference>
<keyword evidence="15" id="KW-1185">Reference proteome</keyword>
<dbReference type="AlphaFoldDB" id="A0A285ZXI7"/>
<evidence type="ECO:0000259" key="12">
    <source>
        <dbReference type="PROSITE" id="PS50109"/>
    </source>
</evidence>
<dbReference type="InterPro" id="IPR036097">
    <property type="entry name" value="HisK_dim/P_sf"/>
</dbReference>
<dbReference type="Proteomes" id="UP000219281">
    <property type="component" value="Unassembled WGS sequence"/>
</dbReference>
<evidence type="ECO:0000256" key="10">
    <source>
        <dbReference type="ARBA" id="ARBA00023136"/>
    </source>
</evidence>
<dbReference type="InterPro" id="IPR036890">
    <property type="entry name" value="HATPase_C_sf"/>
</dbReference>
<dbReference type="Gene3D" id="1.10.287.130">
    <property type="match status" value="1"/>
</dbReference>
<dbReference type="SUPFAM" id="SSF55874">
    <property type="entry name" value="ATPase domain of HSP90 chaperone/DNA topoisomerase II/histidine kinase"/>
    <property type="match status" value="1"/>
</dbReference>
<evidence type="ECO:0000256" key="5">
    <source>
        <dbReference type="ARBA" id="ARBA00022679"/>
    </source>
</evidence>
<feature type="domain" description="HAMP" evidence="13">
    <location>
        <begin position="176"/>
        <end position="229"/>
    </location>
</feature>
<dbReference type="InterPro" id="IPR003661">
    <property type="entry name" value="HisK_dim/P_dom"/>
</dbReference>
<dbReference type="GO" id="GO:0005886">
    <property type="term" value="C:plasma membrane"/>
    <property type="evidence" value="ECO:0007669"/>
    <property type="project" value="TreeGrafter"/>
</dbReference>
<dbReference type="PROSITE" id="PS50885">
    <property type="entry name" value="HAMP"/>
    <property type="match status" value="1"/>
</dbReference>
<dbReference type="SUPFAM" id="SSF158472">
    <property type="entry name" value="HAMP domain-like"/>
    <property type="match status" value="1"/>
</dbReference>
<feature type="transmembrane region" description="Helical" evidence="11">
    <location>
        <begin position="7"/>
        <end position="30"/>
    </location>
</feature>
<evidence type="ECO:0000259" key="13">
    <source>
        <dbReference type="PROSITE" id="PS50885"/>
    </source>
</evidence>
<evidence type="ECO:0000313" key="15">
    <source>
        <dbReference type="Proteomes" id="UP000219281"/>
    </source>
</evidence>
<name>A0A285ZXI7_9SPHI</name>
<dbReference type="InterPro" id="IPR003594">
    <property type="entry name" value="HATPase_dom"/>
</dbReference>
<dbReference type="Pfam" id="PF02518">
    <property type="entry name" value="HATPase_c"/>
    <property type="match status" value="1"/>
</dbReference>
<evidence type="ECO:0000313" key="14">
    <source>
        <dbReference type="EMBL" id="SOD14356.1"/>
    </source>
</evidence>
<dbReference type="SMART" id="SM00387">
    <property type="entry name" value="HATPase_c"/>
    <property type="match status" value="1"/>
</dbReference>
<dbReference type="InterPro" id="IPR004358">
    <property type="entry name" value="Sig_transdc_His_kin-like_C"/>
</dbReference>
<keyword evidence="5" id="KW-0808">Transferase</keyword>
<evidence type="ECO:0000256" key="6">
    <source>
        <dbReference type="ARBA" id="ARBA00022692"/>
    </source>
</evidence>
<dbReference type="PROSITE" id="PS50109">
    <property type="entry name" value="HIS_KIN"/>
    <property type="match status" value="1"/>
</dbReference>
<dbReference type="Pfam" id="PF00512">
    <property type="entry name" value="HisKA"/>
    <property type="match status" value="1"/>
</dbReference>
<reference evidence="15" key="1">
    <citation type="submission" date="2017-09" db="EMBL/GenBank/DDBJ databases">
        <authorList>
            <person name="Varghese N."/>
            <person name="Submissions S."/>
        </authorList>
    </citation>
    <scope>NUCLEOTIDE SEQUENCE [LARGE SCALE GENOMIC DNA]</scope>
    <source>
        <strain evidence="15">CGMCC 1.12803</strain>
    </source>
</reference>
<comment type="subcellular location">
    <subcellularLocation>
        <location evidence="2">Membrane</location>
    </subcellularLocation>
</comment>
<dbReference type="PANTHER" id="PTHR45436">
    <property type="entry name" value="SENSOR HISTIDINE KINASE YKOH"/>
    <property type="match status" value="1"/>
</dbReference>
<gene>
    <name evidence="14" type="ORF">SAMN06297358_1533</name>
</gene>
<evidence type="ECO:0000256" key="4">
    <source>
        <dbReference type="ARBA" id="ARBA00022553"/>
    </source>
</evidence>
<evidence type="ECO:0000256" key="1">
    <source>
        <dbReference type="ARBA" id="ARBA00000085"/>
    </source>
</evidence>
<keyword evidence="6 11" id="KW-0812">Transmembrane</keyword>
<evidence type="ECO:0000256" key="8">
    <source>
        <dbReference type="ARBA" id="ARBA00022989"/>
    </source>
</evidence>
<dbReference type="SMART" id="SM00304">
    <property type="entry name" value="HAMP"/>
    <property type="match status" value="1"/>
</dbReference>
<comment type="catalytic activity">
    <reaction evidence="1">
        <text>ATP + protein L-histidine = ADP + protein N-phospho-L-histidine.</text>
        <dbReference type="EC" id="2.7.13.3"/>
    </reaction>
</comment>
<dbReference type="PANTHER" id="PTHR45436:SF5">
    <property type="entry name" value="SENSOR HISTIDINE KINASE TRCS"/>
    <property type="match status" value="1"/>
</dbReference>
<dbReference type="InterPro" id="IPR003660">
    <property type="entry name" value="HAMP_dom"/>
</dbReference>
<dbReference type="OrthoDB" id="594725at2"/>
<keyword evidence="10 11" id="KW-0472">Membrane</keyword>
<keyword evidence="7 14" id="KW-0418">Kinase</keyword>
<feature type="domain" description="Histidine kinase" evidence="12">
    <location>
        <begin position="237"/>
        <end position="453"/>
    </location>
</feature>
<protein>
    <recommendedName>
        <fullName evidence="3">histidine kinase</fullName>
        <ecNumber evidence="3">2.7.13.3</ecNumber>
    </recommendedName>
</protein>
<dbReference type="Gene3D" id="3.30.565.10">
    <property type="entry name" value="Histidine kinase-like ATPase, C-terminal domain"/>
    <property type="match status" value="1"/>
</dbReference>
<evidence type="ECO:0000256" key="3">
    <source>
        <dbReference type="ARBA" id="ARBA00012438"/>
    </source>
</evidence>
<evidence type="ECO:0000256" key="7">
    <source>
        <dbReference type="ARBA" id="ARBA00022777"/>
    </source>
</evidence>
<evidence type="ECO:0000256" key="9">
    <source>
        <dbReference type="ARBA" id="ARBA00023012"/>
    </source>
</evidence>
<dbReference type="PRINTS" id="PR00344">
    <property type="entry name" value="BCTRLSENSOR"/>
</dbReference>
<sequence length="453" mass="51507">MKIKDRLALYFTLISTTVLLAVLFVVYFIFIKFLESDFYDRLNDRAFINANLYLEADEISADSLRRVKTEYLETLNGEIVRIYDSNNKPRFITDNQQFWTSDFINQVRKAKKIRVKEGVRQTVGIFYKDNQGDFVILASAIDNSTYNRIGKLKTSMTVTFIIITAGLLLSSRWIAKRILKPLDVFITEVKKIKSNNLDFRVQENTNKDEINLLAQNFNQLMDHLEQAFILQKTFVANASHELRTPITSLLMEAEIALSQPRDSEEYQKALRSVIEDADKMNATINSLMSLAQADLELGNLQTEAFRVDELLWDLQTHWNKKNNGKAQLHIQMQNLPTDSESLKLIFNKSLLEIALNNIIGNAFKFSNQQDVVCTLTVTDQQLNIAIQDKGTGIAAADQNRIYEPFYTSSKDAALKGNGMGLYMANKIIALAKGELSFVSGSEGTTFLVSWLVV</sequence>
<dbReference type="RefSeq" id="WP_097132303.1">
    <property type="nucleotide sequence ID" value="NZ_OCMT01000002.1"/>
</dbReference>
<keyword evidence="8 11" id="KW-1133">Transmembrane helix</keyword>
<accession>A0A285ZXI7</accession>
<evidence type="ECO:0000256" key="2">
    <source>
        <dbReference type="ARBA" id="ARBA00004370"/>
    </source>
</evidence>
<dbReference type="SMART" id="SM00388">
    <property type="entry name" value="HisKA"/>
    <property type="match status" value="1"/>
</dbReference>
<dbReference type="EC" id="2.7.13.3" evidence="3"/>